<dbReference type="SFLD" id="SFLDS00003">
    <property type="entry name" value="Haloacid_Dehalogenase"/>
    <property type="match status" value="1"/>
</dbReference>
<dbReference type="Proteomes" id="UP000244081">
    <property type="component" value="Unassembled WGS sequence"/>
</dbReference>
<dbReference type="InterPro" id="IPR041492">
    <property type="entry name" value="HAD_2"/>
</dbReference>
<dbReference type="OrthoDB" id="9782449at2"/>
<reference evidence="1 2" key="1">
    <citation type="submission" date="2018-04" db="EMBL/GenBank/DDBJ databases">
        <title>Genomic Encyclopedia of Archaeal and Bacterial Type Strains, Phase II (KMG-II): from individual species to whole genera.</title>
        <authorList>
            <person name="Goeker M."/>
        </authorList>
    </citation>
    <scope>NUCLEOTIDE SEQUENCE [LARGE SCALE GENOMIC DNA]</scope>
    <source>
        <strain evidence="1 2">DSM 23382</strain>
    </source>
</reference>
<dbReference type="SFLD" id="SFLDG01129">
    <property type="entry name" value="C1.5:_HAD__Beta-PGM__Phosphata"/>
    <property type="match status" value="1"/>
</dbReference>
<comment type="caution">
    <text evidence="1">The sequence shown here is derived from an EMBL/GenBank/DDBJ whole genome shotgun (WGS) entry which is preliminary data.</text>
</comment>
<organism evidence="1 2">
    <name type="scientific">Breoghania corrubedonensis</name>
    <dbReference type="NCBI Taxonomy" id="665038"/>
    <lineage>
        <taxon>Bacteria</taxon>
        <taxon>Pseudomonadati</taxon>
        <taxon>Pseudomonadota</taxon>
        <taxon>Alphaproteobacteria</taxon>
        <taxon>Hyphomicrobiales</taxon>
        <taxon>Stappiaceae</taxon>
        <taxon>Breoghania</taxon>
    </lineage>
</organism>
<evidence type="ECO:0000313" key="2">
    <source>
        <dbReference type="Proteomes" id="UP000244081"/>
    </source>
</evidence>
<dbReference type="PANTHER" id="PTHR43434">
    <property type="entry name" value="PHOSPHOGLYCOLATE PHOSPHATASE"/>
    <property type="match status" value="1"/>
</dbReference>
<evidence type="ECO:0000313" key="1">
    <source>
        <dbReference type="EMBL" id="PTW61515.1"/>
    </source>
</evidence>
<protein>
    <submittedName>
        <fullName evidence="1">Phosphoglycolate phosphatase</fullName>
    </submittedName>
</protein>
<dbReference type="Gene3D" id="3.40.50.1000">
    <property type="entry name" value="HAD superfamily/HAD-like"/>
    <property type="match status" value="1"/>
</dbReference>
<gene>
    <name evidence="1" type="ORF">C8N35_102226</name>
</gene>
<dbReference type="SUPFAM" id="SSF56784">
    <property type="entry name" value="HAD-like"/>
    <property type="match status" value="1"/>
</dbReference>
<dbReference type="EMBL" id="QAYG01000002">
    <property type="protein sequence ID" value="PTW61515.1"/>
    <property type="molecule type" value="Genomic_DNA"/>
</dbReference>
<dbReference type="InterPro" id="IPR023198">
    <property type="entry name" value="PGP-like_dom2"/>
</dbReference>
<dbReference type="CDD" id="cd04302">
    <property type="entry name" value="HAD_5NT"/>
    <property type="match status" value="1"/>
</dbReference>
<dbReference type="PANTHER" id="PTHR43434:SF20">
    <property type="entry name" value="5'-NUCLEOTIDASE"/>
    <property type="match status" value="1"/>
</dbReference>
<sequence length="233" mass="24982">MNARPFAVATGRAVLFDLDGTLTDPFPGITRSFQYALECMGLETIPEADDLRWCIGPPLGESFAVLLGGDDPDRVREAVGHYRNRYGEVGLFENQVIDGIPEVLAALRDLGHTLYVATSKLREPAVRIVEHFGLAEYFKGIYGAADDGSLSTKGDLIAHLLEREGVDAKAGIMIGDRKHDLAGARVNNVAAIGVTYGYGSRAELQAESPLAIADTPREAGALVVEWSESVVPG</sequence>
<dbReference type="AlphaFoldDB" id="A0A2T5VCQ1"/>
<dbReference type="InterPro" id="IPR023214">
    <property type="entry name" value="HAD_sf"/>
</dbReference>
<dbReference type="RefSeq" id="WP_107989367.1">
    <property type="nucleotide sequence ID" value="NZ_QAYG01000002.1"/>
</dbReference>
<dbReference type="GO" id="GO:0004713">
    <property type="term" value="F:protein tyrosine kinase activity"/>
    <property type="evidence" value="ECO:0007669"/>
    <property type="project" value="TreeGrafter"/>
</dbReference>
<accession>A0A2T5VCQ1</accession>
<name>A0A2T5VCQ1_9HYPH</name>
<dbReference type="InterPro" id="IPR036412">
    <property type="entry name" value="HAD-like_sf"/>
</dbReference>
<keyword evidence="2" id="KW-1185">Reference proteome</keyword>
<dbReference type="GO" id="GO:0005829">
    <property type="term" value="C:cytosol"/>
    <property type="evidence" value="ECO:0007669"/>
    <property type="project" value="TreeGrafter"/>
</dbReference>
<dbReference type="Gene3D" id="1.10.150.240">
    <property type="entry name" value="Putative phosphatase, domain 2"/>
    <property type="match status" value="1"/>
</dbReference>
<dbReference type="InterPro" id="IPR050155">
    <property type="entry name" value="HAD-like_hydrolase_sf"/>
</dbReference>
<dbReference type="Pfam" id="PF13419">
    <property type="entry name" value="HAD_2"/>
    <property type="match status" value="1"/>
</dbReference>
<proteinExistence type="predicted"/>